<dbReference type="Pfam" id="PF13186">
    <property type="entry name" value="SPASM"/>
    <property type="match status" value="1"/>
</dbReference>
<dbReference type="CDD" id="cd01335">
    <property type="entry name" value="Radical_SAM"/>
    <property type="match status" value="1"/>
</dbReference>
<evidence type="ECO:0000313" key="9">
    <source>
        <dbReference type="Proteomes" id="UP000317371"/>
    </source>
</evidence>
<keyword evidence="2" id="KW-0004">4Fe-4S</keyword>
<organism evidence="8 9">
    <name type="scientific">Litorilinea aerophila</name>
    <dbReference type="NCBI Taxonomy" id="1204385"/>
    <lineage>
        <taxon>Bacteria</taxon>
        <taxon>Bacillati</taxon>
        <taxon>Chloroflexota</taxon>
        <taxon>Caldilineae</taxon>
        <taxon>Caldilineales</taxon>
        <taxon>Caldilineaceae</taxon>
        <taxon>Litorilinea</taxon>
    </lineage>
</organism>
<evidence type="ECO:0000313" key="8">
    <source>
        <dbReference type="EMBL" id="TQE96858.1"/>
    </source>
</evidence>
<dbReference type="GO" id="GO:0003824">
    <property type="term" value="F:catalytic activity"/>
    <property type="evidence" value="ECO:0007669"/>
    <property type="project" value="InterPro"/>
</dbReference>
<dbReference type="InParanoid" id="A0A540VJB1"/>
<dbReference type="Pfam" id="PF04055">
    <property type="entry name" value="Radical_SAM"/>
    <property type="match status" value="1"/>
</dbReference>
<keyword evidence="3" id="KW-0949">S-adenosyl-L-methionine</keyword>
<dbReference type="InterPro" id="IPR007197">
    <property type="entry name" value="rSAM"/>
</dbReference>
<dbReference type="InterPro" id="IPR023885">
    <property type="entry name" value="4Fe4S-binding_SPASM_dom"/>
</dbReference>
<dbReference type="GO" id="GO:0046872">
    <property type="term" value="F:metal ion binding"/>
    <property type="evidence" value="ECO:0007669"/>
    <property type="project" value="UniProtKB-KW"/>
</dbReference>
<evidence type="ECO:0000256" key="1">
    <source>
        <dbReference type="ARBA" id="ARBA00001966"/>
    </source>
</evidence>
<keyword evidence="4" id="KW-0479">Metal-binding</keyword>
<dbReference type="SFLD" id="SFLDG01067">
    <property type="entry name" value="SPASM/twitch_domain_containing"/>
    <property type="match status" value="1"/>
</dbReference>
<proteinExistence type="predicted"/>
<evidence type="ECO:0000256" key="4">
    <source>
        <dbReference type="ARBA" id="ARBA00022723"/>
    </source>
</evidence>
<dbReference type="InterPro" id="IPR050377">
    <property type="entry name" value="Radical_SAM_PqqE_MftC-like"/>
</dbReference>
<dbReference type="EMBL" id="VIGC01000006">
    <property type="protein sequence ID" value="TQE96858.1"/>
    <property type="molecule type" value="Genomic_DNA"/>
</dbReference>
<accession>A0A540VJB1</accession>
<sequence>MVQIHLEDRETQVARLPTQLYIEVTNHCNSLCVSCPLTYDHFLPFEPKHHLSWENFCRIVDQLPEIHRAVLHGIGEPLLNRNLPRFVAHLKERGAHVLFNTNGVLLDQARGDALVEAGLDELRISLDAVTPELYARLRGIDALPRIVENLRAFVRRHGGRERPRVSLWFVGMQENLHQLPDFVRLGAALGVPEVYLQRLVYFGDGHRIAEDATMVPEQSLFGTLEEQQAALILECEALADQLGLTFRASGATTPHESVAVRGDSPWQGCLRPWTLMYITANGNALPCCIAPFATPNYPDIVLGNVFQQPLAEVWNSPRYQALREAVLSTDPAPWPCQHCGVKWSL</sequence>
<dbReference type="GO" id="GO:0006783">
    <property type="term" value="P:heme biosynthetic process"/>
    <property type="evidence" value="ECO:0007669"/>
    <property type="project" value="TreeGrafter"/>
</dbReference>
<dbReference type="InterPro" id="IPR013785">
    <property type="entry name" value="Aldolase_TIM"/>
</dbReference>
<evidence type="ECO:0000256" key="5">
    <source>
        <dbReference type="ARBA" id="ARBA00023004"/>
    </source>
</evidence>
<dbReference type="CDD" id="cd21109">
    <property type="entry name" value="SPASM"/>
    <property type="match status" value="1"/>
</dbReference>
<dbReference type="RefSeq" id="WP_141609230.1">
    <property type="nucleotide sequence ID" value="NZ_VIGC02000006.1"/>
</dbReference>
<evidence type="ECO:0000256" key="2">
    <source>
        <dbReference type="ARBA" id="ARBA00022485"/>
    </source>
</evidence>
<dbReference type="PROSITE" id="PS51918">
    <property type="entry name" value="RADICAL_SAM"/>
    <property type="match status" value="1"/>
</dbReference>
<comment type="cofactor">
    <cofactor evidence="1">
        <name>[4Fe-4S] cluster</name>
        <dbReference type="ChEBI" id="CHEBI:49883"/>
    </cofactor>
</comment>
<keyword evidence="5" id="KW-0408">Iron</keyword>
<keyword evidence="6" id="KW-0411">Iron-sulfur</keyword>
<evidence type="ECO:0000256" key="3">
    <source>
        <dbReference type="ARBA" id="ARBA00022691"/>
    </source>
</evidence>
<dbReference type="PANTHER" id="PTHR11228:SF7">
    <property type="entry name" value="PQQA PEPTIDE CYCLASE"/>
    <property type="match status" value="1"/>
</dbReference>
<keyword evidence="9" id="KW-1185">Reference proteome</keyword>
<dbReference type="SFLD" id="SFLDG01387">
    <property type="entry name" value="BtrN-like_SPASM_domain_contain"/>
    <property type="match status" value="1"/>
</dbReference>
<dbReference type="SUPFAM" id="SSF102114">
    <property type="entry name" value="Radical SAM enzymes"/>
    <property type="match status" value="1"/>
</dbReference>
<name>A0A540VJB1_9CHLR</name>
<gene>
    <name evidence="8" type="ORF">FKZ61_06295</name>
</gene>
<dbReference type="Gene3D" id="3.20.20.70">
    <property type="entry name" value="Aldolase class I"/>
    <property type="match status" value="1"/>
</dbReference>
<dbReference type="Proteomes" id="UP000317371">
    <property type="component" value="Unassembled WGS sequence"/>
</dbReference>
<reference evidence="8 9" key="1">
    <citation type="submission" date="2019-06" db="EMBL/GenBank/DDBJ databases">
        <title>Genome sequence of Litorilinea aerophila BAA-2444.</title>
        <authorList>
            <person name="Maclea K.S."/>
            <person name="Maurais E.G."/>
            <person name="Iannazzi L.C."/>
        </authorList>
    </citation>
    <scope>NUCLEOTIDE SEQUENCE [LARGE SCALE GENOMIC DNA]</scope>
    <source>
        <strain evidence="8 9">ATCC BAA-2444</strain>
    </source>
</reference>
<dbReference type="OrthoDB" id="9805809at2"/>
<dbReference type="InterPro" id="IPR034391">
    <property type="entry name" value="AdoMet-like_SPASM_containing"/>
</dbReference>
<evidence type="ECO:0000259" key="7">
    <source>
        <dbReference type="PROSITE" id="PS51918"/>
    </source>
</evidence>
<protein>
    <submittedName>
        <fullName evidence="8">Radical SAM protein</fullName>
    </submittedName>
</protein>
<dbReference type="InterPro" id="IPR058240">
    <property type="entry name" value="rSAM_sf"/>
</dbReference>
<evidence type="ECO:0000256" key="6">
    <source>
        <dbReference type="ARBA" id="ARBA00023014"/>
    </source>
</evidence>
<dbReference type="GO" id="GO:0051536">
    <property type="term" value="F:iron-sulfur cluster binding"/>
    <property type="evidence" value="ECO:0007669"/>
    <property type="project" value="UniProtKB-KW"/>
</dbReference>
<feature type="domain" description="Radical SAM core" evidence="7">
    <location>
        <begin position="14"/>
        <end position="234"/>
    </location>
</feature>
<comment type="caution">
    <text evidence="8">The sequence shown here is derived from an EMBL/GenBank/DDBJ whole genome shotgun (WGS) entry which is preliminary data.</text>
</comment>
<dbReference type="AlphaFoldDB" id="A0A540VJB1"/>
<dbReference type="SFLD" id="SFLDS00029">
    <property type="entry name" value="Radical_SAM"/>
    <property type="match status" value="1"/>
</dbReference>
<dbReference type="PANTHER" id="PTHR11228">
    <property type="entry name" value="RADICAL SAM DOMAIN PROTEIN"/>
    <property type="match status" value="1"/>
</dbReference>